<feature type="repeat" description="ANK" evidence="12">
    <location>
        <begin position="55"/>
        <end position="87"/>
    </location>
</feature>
<keyword evidence="3" id="KW-0268">Exocytosis</keyword>
<keyword evidence="11" id="KW-0472">Membrane</keyword>
<evidence type="ECO:0000256" key="3">
    <source>
        <dbReference type="ARBA" id="ARBA00022483"/>
    </source>
</evidence>
<evidence type="ECO:0000256" key="8">
    <source>
        <dbReference type="ARBA" id="ARBA00022737"/>
    </source>
</evidence>
<dbReference type="GO" id="GO:0006887">
    <property type="term" value="P:exocytosis"/>
    <property type="evidence" value="ECO:0007669"/>
    <property type="project" value="UniProtKB-KW"/>
</dbReference>
<keyword evidence="6" id="KW-0800">Toxin</keyword>
<feature type="repeat" description="ANK" evidence="12">
    <location>
        <begin position="88"/>
        <end position="115"/>
    </location>
</feature>
<keyword evidence="14" id="KW-1185">Reference proteome</keyword>
<dbReference type="Gene3D" id="1.25.40.20">
    <property type="entry name" value="Ankyrin repeat-containing domain"/>
    <property type="match status" value="1"/>
</dbReference>
<dbReference type="GO" id="GO:0005576">
    <property type="term" value="C:extracellular region"/>
    <property type="evidence" value="ECO:0007669"/>
    <property type="project" value="UniProtKB-SubCell"/>
</dbReference>
<dbReference type="PRINTS" id="PR01415">
    <property type="entry name" value="ANKYRIN"/>
</dbReference>
<dbReference type="GO" id="GO:0044231">
    <property type="term" value="C:host cell presynaptic membrane"/>
    <property type="evidence" value="ECO:0007669"/>
    <property type="project" value="UniProtKB-KW"/>
</dbReference>
<dbReference type="Pfam" id="PF12796">
    <property type="entry name" value="Ank_2"/>
    <property type="match status" value="1"/>
</dbReference>
<sequence length="134" mass="14767">MDDGYQALFLPNSNDNPHVCDIGRELFDACRYGDVSRVRKLVTPQNVNARDAAGRKSTPLHFAAGFGRRDVVEHLLQNGANVHARDDGGLIPLHNACSFGHAEVVQLLLKHGADLMLGITGIILHYMKLQLKEK</sequence>
<keyword evidence="5" id="KW-1052">Target cell membrane</keyword>
<protein>
    <submittedName>
        <fullName evidence="13">Poly polymerase tankyrase-2</fullName>
    </submittedName>
</protein>
<keyword evidence="7" id="KW-0528">Neurotoxin</keyword>
<evidence type="ECO:0000313" key="13">
    <source>
        <dbReference type="EMBL" id="GIY15531.1"/>
    </source>
</evidence>
<evidence type="ECO:0000256" key="10">
    <source>
        <dbReference type="ARBA" id="ARBA00023043"/>
    </source>
</evidence>
<dbReference type="SUPFAM" id="SSF48403">
    <property type="entry name" value="Ankyrin repeat"/>
    <property type="match status" value="1"/>
</dbReference>
<dbReference type="InterPro" id="IPR036770">
    <property type="entry name" value="Ankyrin_rpt-contain_sf"/>
</dbReference>
<proteinExistence type="predicted"/>
<comment type="subcellular location">
    <subcellularLocation>
        <location evidence="2">Secreted</location>
    </subcellularLocation>
    <subcellularLocation>
        <location evidence="1">Target cell membrane</location>
    </subcellularLocation>
</comment>
<gene>
    <name evidence="13" type="primary">TNKS2</name>
    <name evidence="13" type="ORF">CEXT_739441</name>
</gene>
<accession>A0AAV4R4J1</accession>
<dbReference type="PANTHER" id="PTHR24171:SF9">
    <property type="entry name" value="ANKYRIN REPEAT DOMAIN-CONTAINING PROTEIN 39"/>
    <property type="match status" value="1"/>
</dbReference>
<dbReference type="PROSITE" id="PS50297">
    <property type="entry name" value="ANK_REP_REGION"/>
    <property type="match status" value="2"/>
</dbReference>
<keyword evidence="10 12" id="KW-0040">ANK repeat</keyword>
<evidence type="ECO:0000256" key="1">
    <source>
        <dbReference type="ARBA" id="ARBA00004175"/>
    </source>
</evidence>
<dbReference type="Proteomes" id="UP001054945">
    <property type="component" value="Unassembled WGS sequence"/>
</dbReference>
<evidence type="ECO:0000313" key="14">
    <source>
        <dbReference type="Proteomes" id="UP001054945"/>
    </source>
</evidence>
<dbReference type="SMART" id="SM00248">
    <property type="entry name" value="ANK"/>
    <property type="match status" value="2"/>
</dbReference>
<evidence type="ECO:0000256" key="12">
    <source>
        <dbReference type="PROSITE-ProRule" id="PRU00023"/>
    </source>
</evidence>
<dbReference type="PROSITE" id="PS50088">
    <property type="entry name" value="ANK_REPEAT"/>
    <property type="match status" value="2"/>
</dbReference>
<name>A0AAV4R4J1_CAEEX</name>
<evidence type="ECO:0000256" key="7">
    <source>
        <dbReference type="ARBA" id="ARBA00022699"/>
    </source>
</evidence>
<dbReference type="EMBL" id="BPLR01007243">
    <property type="protein sequence ID" value="GIY15531.1"/>
    <property type="molecule type" value="Genomic_DNA"/>
</dbReference>
<evidence type="ECO:0000256" key="9">
    <source>
        <dbReference type="ARBA" id="ARBA00023028"/>
    </source>
</evidence>
<dbReference type="InterPro" id="IPR002110">
    <property type="entry name" value="Ankyrin_rpt"/>
</dbReference>
<reference evidence="13 14" key="1">
    <citation type="submission" date="2021-06" db="EMBL/GenBank/DDBJ databases">
        <title>Caerostris extrusa draft genome.</title>
        <authorList>
            <person name="Kono N."/>
            <person name="Arakawa K."/>
        </authorList>
    </citation>
    <scope>NUCLEOTIDE SEQUENCE [LARGE SCALE GENOMIC DNA]</scope>
</reference>
<dbReference type="AlphaFoldDB" id="A0AAV4R4J1"/>
<organism evidence="13 14">
    <name type="scientific">Caerostris extrusa</name>
    <name type="common">Bark spider</name>
    <name type="synonym">Caerostris bankana</name>
    <dbReference type="NCBI Taxonomy" id="172846"/>
    <lineage>
        <taxon>Eukaryota</taxon>
        <taxon>Metazoa</taxon>
        <taxon>Ecdysozoa</taxon>
        <taxon>Arthropoda</taxon>
        <taxon>Chelicerata</taxon>
        <taxon>Arachnida</taxon>
        <taxon>Araneae</taxon>
        <taxon>Araneomorphae</taxon>
        <taxon>Entelegynae</taxon>
        <taxon>Araneoidea</taxon>
        <taxon>Araneidae</taxon>
        <taxon>Caerostris</taxon>
    </lineage>
</organism>
<evidence type="ECO:0000256" key="6">
    <source>
        <dbReference type="ARBA" id="ARBA00022656"/>
    </source>
</evidence>
<dbReference type="GO" id="GO:0044218">
    <property type="term" value="C:other organism cell membrane"/>
    <property type="evidence" value="ECO:0007669"/>
    <property type="project" value="UniProtKB-KW"/>
</dbReference>
<evidence type="ECO:0000256" key="4">
    <source>
        <dbReference type="ARBA" id="ARBA00022525"/>
    </source>
</evidence>
<evidence type="ECO:0000256" key="11">
    <source>
        <dbReference type="ARBA" id="ARBA00023298"/>
    </source>
</evidence>
<evidence type="ECO:0000256" key="5">
    <source>
        <dbReference type="ARBA" id="ARBA00022537"/>
    </source>
</evidence>
<keyword evidence="11" id="KW-1053">Target membrane</keyword>
<dbReference type="PANTHER" id="PTHR24171">
    <property type="entry name" value="ANKYRIN REPEAT DOMAIN-CONTAINING PROTEIN 39-RELATED"/>
    <property type="match status" value="1"/>
</dbReference>
<keyword evidence="9" id="KW-0638">Presynaptic neurotoxin</keyword>
<keyword evidence="8" id="KW-0677">Repeat</keyword>
<evidence type="ECO:0000256" key="2">
    <source>
        <dbReference type="ARBA" id="ARBA00004613"/>
    </source>
</evidence>
<dbReference type="GO" id="GO:0090729">
    <property type="term" value="F:toxin activity"/>
    <property type="evidence" value="ECO:0007669"/>
    <property type="project" value="UniProtKB-KW"/>
</dbReference>
<keyword evidence="4" id="KW-0964">Secreted</keyword>
<comment type="caution">
    <text evidence="13">The sequence shown here is derived from an EMBL/GenBank/DDBJ whole genome shotgun (WGS) entry which is preliminary data.</text>
</comment>